<dbReference type="Pfam" id="PF09717">
    <property type="entry name" value="CPW_WPC"/>
    <property type="match status" value="2"/>
</dbReference>
<comment type="caution">
    <text evidence="4">The sequence shown here is derived from an EMBL/GenBank/DDBJ whole genome shotgun (WGS) entry which is preliminary data.</text>
</comment>
<dbReference type="OMA" id="FAWKCEV"/>
<gene>
    <name evidence="4" type="ordered locus">TP04_0816</name>
</gene>
<protein>
    <recommendedName>
        <fullName evidence="3">CPW-WPC domain-containing protein</fullName>
    </recommendedName>
</protein>
<dbReference type="AlphaFoldDB" id="Q4N1D0"/>
<keyword evidence="2" id="KW-0732">Signal</keyword>
<feature type="signal peptide" evidence="2">
    <location>
        <begin position="1"/>
        <end position="20"/>
    </location>
</feature>
<dbReference type="EMBL" id="AAGK01000004">
    <property type="protein sequence ID" value="EAN32170.1"/>
    <property type="molecule type" value="Genomic_DNA"/>
</dbReference>
<evidence type="ECO:0000256" key="1">
    <source>
        <dbReference type="SAM" id="MobiDB-lite"/>
    </source>
</evidence>
<dbReference type="KEGG" id="tpv:TP04_0816"/>
<feature type="compositionally biased region" description="Low complexity" evidence="1">
    <location>
        <begin position="33"/>
        <end position="47"/>
    </location>
</feature>
<dbReference type="Proteomes" id="UP000001949">
    <property type="component" value="Unassembled WGS sequence"/>
</dbReference>
<feature type="compositionally biased region" description="Acidic residues" evidence="1">
    <location>
        <begin position="53"/>
        <end position="62"/>
    </location>
</feature>
<dbReference type="InParanoid" id="Q4N1D0"/>
<dbReference type="eggNOG" id="ENOG502SPT3">
    <property type="taxonomic scope" value="Eukaryota"/>
</dbReference>
<dbReference type="VEuPathDB" id="PiroplasmaDB:TpMuguga_04g00816"/>
<sequence length="244" mass="28336">MKLIIFLYINLLYNFIYTSGTRITPGDEESNDKSVASSLSSDLGDLSENVNEVTEEYSEDSGETGTPKEIKEKKIRKNYQKEFDKDFLDAEKVVEKQYNKYVKGTYESLDLIQFSSEHLKRFWYTGQCKRNYTLECPKSWVKVENGCKAPENYSGDCDDLRDFSNMKPEEKEDFAWRCQVEWPCINEMPIDEGFECPFEWAPISDSLCLAPKTYDGICSPIIDMSTVDISKKAFYEWKCNVYSS</sequence>
<reference evidence="4 5" key="1">
    <citation type="journal article" date="2005" name="Science">
        <title>Genome sequence of Theileria parva, a bovine pathogen that transforms lymphocytes.</title>
        <authorList>
            <person name="Gardner M.J."/>
            <person name="Bishop R."/>
            <person name="Shah T."/>
            <person name="de Villiers E.P."/>
            <person name="Carlton J.M."/>
            <person name="Hall N."/>
            <person name="Ren Q."/>
            <person name="Paulsen I.T."/>
            <person name="Pain A."/>
            <person name="Berriman M."/>
            <person name="Wilson R.J.M."/>
            <person name="Sato S."/>
            <person name="Ralph S.A."/>
            <person name="Mann D.J."/>
            <person name="Xiong Z."/>
            <person name="Shallom S.J."/>
            <person name="Weidman J."/>
            <person name="Jiang L."/>
            <person name="Lynn J."/>
            <person name="Weaver B."/>
            <person name="Shoaibi A."/>
            <person name="Domingo A.R."/>
            <person name="Wasawo D."/>
            <person name="Crabtree J."/>
            <person name="Wortman J.R."/>
            <person name="Haas B."/>
            <person name="Angiuoli S.V."/>
            <person name="Creasy T.H."/>
            <person name="Lu C."/>
            <person name="Suh B."/>
            <person name="Silva J.C."/>
            <person name="Utterback T.R."/>
            <person name="Feldblyum T.V."/>
            <person name="Pertea M."/>
            <person name="Allen J."/>
            <person name="Nierman W.C."/>
            <person name="Taracha E.L.N."/>
            <person name="Salzberg S.L."/>
            <person name="White O.R."/>
            <person name="Fitzhugh H.A."/>
            <person name="Morzaria S."/>
            <person name="Venter J.C."/>
            <person name="Fraser C.M."/>
            <person name="Nene V."/>
        </authorList>
    </citation>
    <scope>NUCLEOTIDE SEQUENCE [LARGE SCALE GENOMIC DNA]</scope>
    <source>
        <strain evidence="4 5">Muguga</strain>
    </source>
</reference>
<evidence type="ECO:0000259" key="3">
    <source>
        <dbReference type="SMART" id="SM01099"/>
    </source>
</evidence>
<feature type="region of interest" description="Disordered" evidence="1">
    <location>
        <begin position="25"/>
        <end position="71"/>
    </location>
</feature>
<feature type="chain" id="PRO_5004240920" description="CPW-WPC domain-containing protein" evidence="2">
    <location>
        <begin position="21"/>
        <end position="244"/>
    </location>
</feature>
<evidence type="ECO:0000256" key="2">
    <source>
        <dbReference type="SAM" id="SignalP"/>
    </source>
</evidence>
<organism evidence="4 5">
    <name type="scientific">Theileria parva</name>
    <name type="common">East coast fever infection agent</name>
    <dbReference type="NCBI Taxonomy" id="5875"/>
    <lineage>
        <taxon>Eukaryota</taxon>
        <taxon>Sar</taxon>
        <taxon>Alveolata</taxon>
        <taxon>Apicomplexa</taxon>
        <taxon>Aconoidasida</taxon>
        <taxon>Piroplasmida</taxon>
        <taxon>Theileriidae</taxon>
        <taxon>Theileria</taxon>
    </lineage>
</organism>
<feature type="domain" description="CPW-WPC" evidence="3">
    <location>
        <begin position="190"/>
        <end position="243"/>
    </location>
</feature>
<evidence type="ECO:0000313" key="5">
    <source>
        <dbReference type="Proteomes" id="UP000001949"/>
    </source>
</evidence>
<dbReference type="InterPro" id="IPR006387">
    <property type="entry name" value="CPW_WPC_dom"/>
</dbReference>
<keyword evidence="5" id="KW-1185">Reference proteome</keyword>
<proteinExistence type="predicted"/>
<dbReference type="NCBIfam" id="TIGR01492">
    <property type="entry name" value="CPW_WPC"/>
    <property type="match status" value="1"/>
</dbReference>
<name>Q4N1D0_THEPA</name>
<dbReference type="SMART" id="SM01099">
    <property type="entry name" value="CPW_WPC"/>
    <property type="match status" value="2"/>
</dbReference>
<feature type="domain" description="CPW-WPC" evidence="3">
    <location>
        <begin position="128"/>
        <end position="186"/>
    </location>
</feature>
<evidence type="ECO:0000313" key="4">
    <source>
        <dbReference type="EMBL" id="EAN32170.1"/>
    </source>
</evidence>
<accession>Q4N1D0</accession>